<sequence length="452" mass="50195">MGLIICLLALYTLPSCEDPNRIGLDVQPEEDLINAIYLDNLPVNTYTMMRDSVYTYSSGGYLVGSYLDPQFGRTTAEAYGQIYTTSISFPAGETRTLDSIVMILDYAYNYYGDTSKIQHFKIYQLQDTLTAPLYANSEKAVKAGAALLGETSFKPNPGGTDAVARIKLNPALGNQILNKQTWTYTELSRDFPSWFVIKPDIDNNTCILDFAILKNETTTDSKSEVKIYYKGTTGVTTTAKTLSLNIINGNRFNQIKGNRAGTFLSNVSAPNLVSSSTTNQLVAVQSGTGIRGYLNFPFLDNIPQYFNGANKIKIVKAELELKSQYATGEMIAPAALYLSQPREKYPQTRVPLIDVDTTIGLKTESYMYNSSGTTYYTASRTILSKQDTINHLYTYTLPLTSYFNDVLQGQVDNNGLIITSASTRTSVSRLLFGDQNNTTNPLRLKLYYIKLD</sequence>
<dbReference type="AlphaFoldDB" id="A0A1I1LVI2"/>
<accession>A0A1I1LVI2</accession>
<dbReference type="InterPro" id="IPR025366">
    <property type="entry name" value="DUF4270"/>
</dbReference>
<evidence type="ECO:0000313" key="2">
    <source>
        <dbReference type="Proteomes" id="UP000199514"/>
    </source>
</evidence>
<dbReference type="Pfam" id="PF14092">
    <property type="entry name" value="DUF4270"/>
    <property type="match status" value="1"/>
</dbReference>
<organism evidence="1 2">
    <name type="scientific">Flexibacter flexilis DSM 6793</name>
    <dbReference type="NCBI Taxonomy" id="927664"/>
    <lineage>
        <taxon>Bacteria</taxon>
        <taxon>Pseudomonadati</taxon>
        <taxon>Bacteroidota</taxon>
        <taxon>Cytophagia</taxon>
        <taxon>Cytophagales</taxon>
        <taxon>Flexibacteraceae</taxon>
        <taxon>Flexibacter</taxon>
    </lineage>
</organism>
<protein>
    <recommendedName>
        <fullName evidence="3">DUF4270 domain-containing protein</fullName>
    </recommendedName>
</protein>
<dbReference type="RefSeq" id="WP_221405408.1">
    <property type="nucleotide sequence ID" value="NZ_FOLE01000009.1"/>
</dbReference>
<dbReference type="Proteomes" id="UP000199514">
    <property type="component" value="Unassembled WGS sequence"/>
</dbReference>
<evidence type="ECO:0000313" key="1">
    <source>
        <dbReference type="EMBL" id="SFC77089.1"/>
    </source>
</evidence>
<dbReference type="STRING" id="927664.SAMN05421780_109152"/>
<reference evidence="1 2" key="1">
    <citation type="submission" date="2016-10" db="EMBL/GenBank/DDBJ databases">
        <authorList>
            <person name="de Groot N.N."/>
        </authorList>
    </citation>
    <scope>NUCLEOTIDE SEQUENCE [LARGE SCALE GENOMIC DNA]</scope>
    <source>
        <strain evidence="1 2">DSM 6793</strain>
    </source>
</reference>
<evidence type="ECO:0008006" key="3">
    <source>
        <dbReference type="Google" id="ProtNLM"/>
    </source>
</evidence>
<keyword evidence="2" id="KW-1185">Reference proteome</keyword>
<name>A0A1I1LVI2_9BACT</name>
<proteinExistence type="predicted"/>
<dbReference type="EMBL" id="FOLE01000009">
    <property type="protein sequence ID" value="SFC77089.1"/>
    <property type="molecule type" value="Genomic_DNA"/>
</dbReference>
<gene>
    <name evidence="1" type="ORF">SAMN05421780_109152</name>
</gene>